<reference evidence="1 2" key="1">
    <citation type="submission" date="2019-12" db="EMBL/GenBank/DDBJ databases">
        <authorList>
            <person name="Alioto T."/>
            <person name="Alioto T."/>
            <person name="Gomez Garrido J."/>
        </authorList>
    </citation>
    <scope>NUCLEOTIDE SEQUENCE [LARGE SCALE GENOMIC DNA]</scope>
</reference>
<dbReference type="EMBL" id="CACTIH010007334">
    <property type="protein sequence ID" value="CAA3010111.1"/>
    <property type="molecule type" value="Genomic_DNA"/>
</dbReference>
<sequence>MGVAEKAQSLNPNLPLSAVIEKDSPSVDNEMTRNGDFFRFTSIDDVSSSLEELNQSPHQVSAEIKSNEDEVDYISSSLQSNTMMHETVELLSMRDNEQPQLILPPSEDEITLRSVDGGIENGSQTYP</sequence>
<comment type="caution">
    <text evidence="1">The sequence shown here is derived from an EMBL/GenBank/DDBJ whole genome shotgun (WGS) entry which is preliminary data.</text>
</comment>
<proteinExistence type="predicted"/>
<evidence type="ECO:0000313" key="2">
    <source>
        <dbReference type="Proteomes" id="UP000594638"/>
    </source>
</evidence>
<protein>
    <submittedName>
        <fullName evidence="1">Uncharacterized protein</fullName>
    </submittedName>
</protein>
<organism evidence="1 2">
    <name type="scientific">Olea europaea subsp. europaea</name>
    <dbReference type="NCBI Taxonomy" id="158383"/>
    <lineage>
        <taxon>Eukaryota</taxon>
        <taxon>Viridiplantae</taxon>
        <taxon>Streptophyta</taxon>
        <taxon>Embryophyta</taxon>
        <taxon>Tracheophyta</taxon>
        <taxon>Spermatophyta</taxon>
        <taxon>Magnoliopsida</taxon>
        <taxon>eudicotyledons</taxon>
        <taxon>Gunneridae</taxon>
        <taxon>Pentapetalae</taxon>
        <taxon>asterids</taxon>
        <taxon>lamiids</taxon>
        <taxon>Lamiales</taxon>
        <taxon>Oleaceae</taxon>
        <taxon>Oleeae</taxon>
        <taxon>Olea</taxon>
    </lineage>
</organism>
<dbReference type="Proteomes" id="UP000594638">
    <property type="component" value="Unassembled WGS sequence"/>
</dbReference>
<accession>A0A8S0TZF1</accession>
<evidence type="ECO:0000313" key="1">
    <source>
        <dbReference type="EMBL" id="CAA3010111.1"/>
    </source>
</evidence>
<keyword evidence="2" id="KW-1185">Reference proteome</keyword>
<dbReference type="AlphaFoldDB" id="A0A8S0TZF1"/>
<name>A0A8S0TZF1_OLEEU</name>
<dbReference type="Gramene" id="OE9A056230T1">
    <property type="protein sequence ID" value="OE9A056230C1"/>
    <property type="gene ID" value="OE9A056230"/>
</dbReference>
<gene>
    <name evidence="1" type="ORF">OLEA9_A056230</name>
</gene>